<reference evidence="7" key="2">
    <citation type="submission" date="2025-08" db="UniProtKB">
        <authorList>
            <consortium name="Ensembl"/>
        </authorList>
    </citation>
    <scope>IDENTIFICATION</scope>
</reference>
<evidence type="ECO:0000313" key="7">
    <source>
        <dbReference type="Ensembl" id="ENSDCDP00010037195.1"/>
    </source>
</evidence>
<keyword evidence="1" id="KW-0770">Synapse</keyword>
<evidence type="ECO:0000256" key="1">
    <source>
        <dbReference type="ARBA" id="ARBA00023018"/>
    </source>
</evidence>
<evidence type="ECO:0000256" key="5">
    <source>
        <dbReference type="ARBA" id="ARBA00039636"/>
    </source>
</evidence>
<evidence type="ECO:0000256" key="3">
    <source>
        <dbReference type="ARBA" id="ARBA00034105"/>
    </source>
</evidence>
<evidence type="ECO:0000256" key="2">
    <source>
        <dbReference type="ARBA" id="ARBA00023054"/>
    </source>
</evidence>
<feature type="compositionally biased region" description="Basic and acidic residues" evidence="6">
    <location>
        <begin position="79"/>
        <end position="88"/>
    </location>
</feature>
<evidence type="ECO:0000256" key="6">
    <source>
        <dbReference type="SAM" id="MobiDB-lite"/>
    </source>
</evidence>
<proteinExistence type="inferred from homology"/>
<comment type="similarity">
    <text evidence="4">Belongs to the INSYN1 family.</text>
</comment>
<comment type="subcellular location">
    <subcellularLocation>
        <location evidence="3">Postsynaptic density</location>
    </subcellularLocation>
</comment>
<keyword evidence="2" id="KW-0175">Coiled coil</keyword>
<dbReference type="InterPro" id="IPR027997">
    <property type="entry name" value="Largen/INSYN1"/>
</dbReference>
<dbReference type="PANTHER" id="PTHR15917:SF3">
    <property type="entry name" value="INHIBITORY SYNAPTIC FACTOR 1"/>
    <property type="match status" value="1"/>
</dbReference>
<dbReference type="AlphaFoldDB" id="A0AAY4CVB3"/>
<reference evidence="7 8" key="1">
    <citation type="submission" date="2020-06" db="EMBL/GenBank/DDBJ databases">
        <authorList>
            <consortium name="Wellcome Sanger Institute Data Sharing"/>
        </authorList>
    </citation>
    <scope>NUCLEOTIDE SEQUENCE [LARGE SCALE GENOMIC DNA]</scope>
</reference>
<protein>
    <recommendedName>
        <fullName evidence="5">Inhibitory synaptic factor 1</fullName>
    </recommendedName>
</protein>
<name>A0AAY4CVB3_9TELE</name>
<feature type="compositionally biased region" description="Low complexity" evidence="6">
    <location>
        <begin position="205"/>
        <end position="214"/>
    </location>
</feature>
<feature type="region of interest" description="Disordered" evidence="6">
    <location>
        <begin position="117"/>
        <end position="151"/>
    </location>
</feature>
<dbReference type="Pfam" id="PF15252">
    <property type="entry name" value="DUF4589"/>
    <property type="match status" value="1"/>
</dbReference>
<dbReference type="GO" id="GO:0014069">
    <property type="term" value="C:postsynaptic density"/>
    <property type="evidence" value="ECO:0007669"/>
    <property type="project" value="UniProtKB-SubCell"/>
</dbReference>
<feature type="region of interest" description="Disordered" evidence="6">
    <location>
        <begin position="205"/>
        <end position="265"/>
    </location>
</feature>
<dbReference type="Ensembl" id="ENSDCDT00010046728.1">
    <property type="protein sequence ID" value="ENSDCDP00010037195.1"/>
    <property type="gene ID" value="ENSDCDG00010024270.1"/>
</dbReference>
<feature type="compositionally biased region" description="Polar residues" evidence="6">
    <location>
        <begin position="140"/>
        <end position="151"/>
    </location>
</feature>
<gene>
    <name evidence="7" type="primary">INSYN1</name>
</gene>
<keyword evidence="8" id="KW-1185">Reference proteome</keyword>
<dbReference type="Proteomes" id="UP000694580">
    <property type="component" value="Chromosome 17"/>
</dbReference>
<dbReference type="GeneTree" id="ENSGT00970000197481"/>
<dbReference type="GO" id="GO:0060080">
    <property type="term" value="P:inhibitory postsynaptic potential"/>
    <property type="evidence" value="ECO:0007669"/>
    <property type="project" value="TreeGrafter"/>
</dbReference>
<dbReference type="PANTHER" id="PTHR15917">
    <property type="match status" value="1"/>
</dbReference>
<evidence type="ECO:0000313" key="8">
    <source>
        <dbReference type="Proteomes" id="UP000694580"/>
    </source>
</evidence>
<feature type="compositionally biased region" description="Polar residues" evidence="6">
    <location>
        <begin position="245"/>
        <end position="265"/>
    </location>
</feature>
<accession>A0AAY4CVB3</accession>
<feature type="compositionally biased region" description="Basic and acidic residues" evidence="6">
    <location>
        <begin position="127"/>
        <end position="136"/>
    </location>
</feature>
<sequence length="265" mass="29375">MSQGGLLVLREPSESWGRRDRIRSQIRGVMEQLEEVLTELKDVARELREVVSHIDRLTADIDLDLDVLELTVVSSSSSSDRRPNDMHTFDPFSDGRLSDKSNLAHLLDGPRLCSAGQASAVGTARRAGTDELDMRKGHGSPSTSGPFYQINGGNFCTPNSPLRTPYSPATSWVSREDREMYHALCCDDDDDFEDESVGMRLSRLSSNDSVFSSSPPRPRRVEALTPKTARKYQYSPGLREKALRSCSTQTVSDKSTQTTATSEKV</sequence>
<organism evidence="7 8">
    <name type="scientific">Denticeps clupeoides</name>
    <name type="common">denticle herring</name>
    <dbReference type="NCBI Taxonomy" id="299321"/>
    <lineage>
        <taxon>Eukaryota</taxon>
        <taxon>Metazoa</taxon>
        <taxon>Chordata</taxon>
        <taxon>Craniata</taxon>
        <taxon>Vertebrata</taxon>
        <taxon>Euteleostomi</taxon>
        <taxon>Actinopterygii</taxon>
        <taxon>Neopterygii</taxon>
        <taxon>Teleostei</taxon>
        <taxon>Clupei</taxon>
        <taxon>Clupeiformes</taxon>
        <taxon>Denticipitoidei</taxon>
        <taxon>Denticipitidae</taxon>
        <taxon>Denticeps</taxon>
    </lineage>
</organism>
<feature type="region of interest" description="Disordered" evidence="6">
    <location>
        <begin position="74"/>
        <end position="93"/>
    </location>
</feature>
<evidence type="ECO:0000256" key="4">
    <source>
        <dbReference type="ARBA" id="ARBA00038239"/>
    </source>
</evidence>
<reference evidence="7" key="3">
    <citation type="submission" date="2025-09" db="UniProtKB">
        <authorList>
            <consortium name="Ensembl"/>
        </authorList>
    </citation>
    <scope>IDENTIFICATION</scope>
</reference>